<evidence type="ECO:0000259" key="1">
    <source>
        <dbReference type="SMART" id="SM00471"/>
    </source>
</evidence>
<accession>A0ABW6QN35</accession>
<dbReference type="PANTHER" id="PTHR35569">
    <property type="entry name" value="CYANAMIDE HYDRATASE DDI2-RELATED"/>
    <property type="match status" value="1"/>
</dbReference>
<organism evidence="2 3">
    <name type="scientific">Nocardia suismassiliense</name>
    <dbReference type="NCBI Taxonomy" id="2077092"/>
    <lineage>
        <taxon>Bacteria</taxon>
        <taxon>Bacillati</taxon>
        <taxon>Actinomycetota</taxon>
        <taxon>Actinomycetes</taxon>
        <taxon>Mycobacteriales</taxon>
        <taxon>Nocardiaceae</taxon>
        <taxon>Nocardia</taxon>
    </lineage>
</organism>
<dbReference type="PANTHER" id="PTHR35569:SF1">
    <property type="entry name" value="CYANAMIDE HYDRATASE DDI2-RELATED"/>
    <property type="match status" value="1"/>
</dbReference>
<evidence type="ECO:0000313" key="3">
    <source>
        <dbReference type="Proteomes" id="UP001601948"/>
    </source>
</evidence>
<dbReference type="Proteomes" id="UP001601948">
    <property type="component" value="Unassembled WGS sequence"/>
</dbReference>
<proteinExistence type="predicted"/>
<evidence type="ECO:0000313" key="2">
    <source>
        <dbReference type="EMBL" id="MFF3222627.1"/>
    </source>
</evidence>
<dbReference type="EMBL" id="JBIAPI010000001">
    <property type="protein sequence ID" value="MFF3222627.1"/>
    <property type="molecule type" value="Genomic_DNA"/>
</dbReference>
<feature type="domain" description="HD/PDEase" evidence="1">
    <location>
        <begin position="28"/>
        <end position="121"/>
    </location>
</feature>
<dbReference type="Pfam" id="PF01966">
    <property type="entry name" value="HD"/>
    <property type="match status" value="1"/>
</dbReference>
<dbReference type="SMART" id="SM00471">
    <property type="entry name" value="HDc"/>
    <property type="match status" value="1"/>
</dbReference>
<dbReference type="RefSeq" id="WP_387714847.1">
    <property type="nucleotide sequence ID" value="NZ_JBIAPI010000001.1"/>
</dbReference>
<gene>
    <name evidence="2" type="ORF">ACFYV7_07505</name>
</gene>
<sequence>MTSQPTTALALPQTALAQHVLALVLRVETPAVANHSIRSFLFARLFAEHAGAKPAADYDTELLFAACLLHDIGLSDAANGDLRFEVDGANKAAEFLTEHGLEAAAVDAVWNAIALHTSSQIAETRNALCKFTRMGIVLDFGADSAFISDEVGAAIHDRYPRHSMATALVDIIVEQATARPTKAPPFSPAAEFLRVRTQQGETTLIEKAAEVSRWGN</sequence>
<keyword evidence="3" id="KW-1185">Reference proteome</keyword>
<protein>
    <submittedName>
        <fullName evidence="2">HD domain-containing protein</fullName>
    </submittedName>
</protein>
<dbReference type="InterPro" id="IPR003607">
    <property type="entry name" value="HD/PDEase_dom"/>
</dbReference>
<dbReference type="SUPFAM" id="SSF109604">
    <property type="entry name" value="HD-domain/PDEase-like"/>
    <property type="match status" value="1"/>
</dbReference>
<dbReference type="InterPro" id="IPR006674">
    <property type="entry name" value="HD_domain"/>
</dbReference>
<comment type="caution">
    <text evidence="2">The sequence shown here is derived from an EMBL/GenBank/DDBJ whole genome shotgun (WGS) entry which is preliminary data.</text>
</comment>
<dbReference type="CDD" id="cd00077">
    <property type="entry name" value="HDc"/>
    <property type="match status" value="1"/>
</dbReference>
<dbReference type="Gene3D" id="1.10.3210.10">
    <property type="entry name" value="Hypothetical protein af1432"/>
    <property type="match status" value="1"/>
</dbReference>
<reference evidence="2 3" key="1">
    <citation type="submission" date="2024-10" db="EMBL/GenBank/DDBJ databases">
        <title>The Natural Products Discovery Center: Release of the First 8490 Sequenced Strains for Exploring Actinobacteria Biosynthetic Diversity.</title>
        <authorList>
            <person name="Kalkreuter E."/>
            <person name="Kautsar S.A."/>
            <person name="Yang D."/>
            <person name="Bader C.D."/>
            <person name="Teijaro C.N."/>
            <person name="Fluegel L."/>
            <person name="Davis C.M."/>
            <person name="Simpson J.R."/>
            <person name="Lauterbach L."/>
            <person name="Steele A.D."/>
            <person name="Gui C."/>
            <person name="Meng S."/>
            <person name="Li G."/>
            <person name="Viehrig K."/>
            <person name="Ye F."/>
            <person name="Su P."/>
            <person name="Kiefer A.F."/>
            <person name="Nichols A."/>
            <person name="Cepeda A.J."/>
            <person name="Yan W."/>
            <person name="Fan B."/>
            <person name="Jiang Y."/>
            <person name="Adhikari A."/>
            <person name="Zheng C.-J."/>
            <person name="Schuster L."/>
            <person name="Cowan T.M."/>
            <person name="Smanski M.J."/>
            <person name="Chevrette M.G."/>
            <person name="De Carvalho L.P.S."/>
            <person name="Shen B."/>
        </authorList>
    </citation>
    <scope>NUCLEOTIDE SEQUENCE [LARGE SCALE GENOMIC DNA]</scope>
    <source>
        <strain evidence="2 3">NPDC003040</strain>
    </source>
</reference>
<name>A0ABW6QN35_9NOCA</name>